<dbReference type="Gene3D" id="1.10.260.40">
    <property type="entry name" value="lambda repressor-like DNA-binding domains"/>
    <property type="match status" value="1"/>
</dbReference>
<name>A0A3E1NCE5_9BACT</name>
<protein>
    <submittedName>
        <fullName evidence="5">LacI family transcriptional regulator</fullName>
    </submittedName>
</protein>
<dbReference type="PANTHER" id="PTHR30146:SF109">
    <property type="entry name" value="HTH-TYPE TRANSCRIPTIONAL REGULATOR GALS"/>
    <property type="match status" value="1"/>
</dbReference>
<evidence type="ECO:0000313" key="6">
    <source>
        <dbReference type="Proteomes" id="UP000261284"/>
    </source>
</evidence>
<evidence type="ECO:0000256" key="1">
    <source>
        <dbReference type="ARBA" id="ARBA00023015"/>
    </source>
</evidence>
<keyword evidence="1" id="KW-0805">Transcription regulation</keyword>
<evidence type="ECO:0000313" key="5">
    <source>
        <dbReference type="EMBL" id="RFM25656.1"/>
    </source>
</evidence>
<dbReference type="InterPro" id="IPR010982">
    <property type="entry name" value="Lambda_DNA-bd_dom_sf"/>
</dbReference>
<dbReference type="Gene3D" id="3.40.50.2300">
    <property type="match status" value="2"/>
</dbReference>
<accession>A0A3E1NCE5</accession>
<dbReference type="InterPro" id="IPR046335">
    <property type="entry name" value="LacI/GalR-like_sensor"/>
</dbReference>
<evidence type="ECO:0000256" key="3">
    <source>
        <dbReference type="ARBA" id="ARBA00023163"/>
    </source>
</evidence>
<gene>
    <name evidence="5" type="ORF">DXN05_23905</name>
</gene>
<evidence type="ECO:0000256" key="2">
    <source>
        <dbReference type="ARBA" id="ARBA00023125"/>
    </source>
</evidence>
<evidence type="ECO:0000259" key="4">
    <source>
        <dbReference type="PROSITE" id="PS50932"/>
    </source>
</evidence>
<keyword evidence="6" id="KW-1185">Reference proteome</keyword>
<dbReference type="SUPFAM" id="SSF47413">
    <property type="entry name" value="lambda repressor-like DNA-binding domains"/>
    <property type="match status" value="1"/>
</dbReference>
<reference evidence="5 6" key="1">
    <citation type="submission" date="2018-08" db="EMBL/GenBank/DDBJ databases">
        <title>Chitinophagaceae sp. K23C18032701, a novel bacterium isolated from forest soil.</title>
        <authorList>
            <person name="Wang C."/>
        </authorList>
    </citation>
    <scope>NUCLEOTIDE SEQUENCE [LARGE SCALE GENOMIC DNA]</scope>
    <source>
        <strain evidence="5 6">K23C18032701</strain>
    </source>
</reference>
<keyword evidence="2" id="KW-0238">DNA-binding</keyword>
<dbReference type="SUPFAM" id="SSF53822">
    <property type="entry name" value="Periplasmic binding protein-like I"/>
    <property type="match status" value="1"/>
</dbReference>
<dbReference type="PANTHER" id="PTHR30146">
    <property type="entry name" value="LACI-RELATED TRANSCRIPTIONAL REPRESSOR"/>
    <property type="match status" value="1"/>
</dbReference>
<dbReference type="OrthoDB" id="667031at2"/>
<sequence length="339" mass="36649">MPVTIKDLAQELRLSVATISKALKDSYEISAETKQRVLELAHRLHYVPNPYASSLRKGSSKTIAVVVPEVADSFFALSINGIESVAREKGYHVLIYQTHEQGEREQAILQAFHNGRVDGVLLSVSGDAAGTDHFEELCANDVPLVFFDRVCTTVAAARVQTDDQVSGYMATQHLLEAGCKRIAVLAADKQLSIISDRIAGFEAAIAESASPRGKHTVLYCDAAEENAYGQLVTLLQGSDRPDGIIGLVESLALLAYKACNALQLSIPRDVKVMGFSNTKAAALLQPSLTTITQPAFDMGRQAAILLFKALQKSHFSLKEEWHVLPSVLEKRASTGSGDA</sequence>
<comment type="caution">
    <text evidence="5">The sequence shown here is derived from an EMBL/GenBank/DDBJ whole genome shotgun (WGS) entry which is preliminary data.</text>
</comment>
<feature type="domain" description="HTH lacI-type" evidence="4">
    <location>
        <begin position="3"/>
        <end position="57"/>
    </location>
</feature>
<dbReference type="Pfam" id="PF00356">
    <property type="entry name" value="LacI"/>
    <property type="match status" value="1"/>
</dbReference>
<dbReference type="GO" id="GO:0000976">
    <property type="term" value="F:transcription cis-regulatory region binding"/>
    <property type="evidence" value="ECO:0007669"/>
    <property type="project" value="TreeGrafter"/>
</dbReference>
<dbReference type="RefSeq" id="WP_116849836.1">
    <property type="nucleotide sequence ID" value="NZ_QTJU01000017.1"/>
</dbReference>
<organism evidence="5 6">
    <name type="scientific">Deminuibacter soli</name>
    <dbReference type="NCBI Taxonomy" id="2291815"/>
    <lineage>
        <taxon>Bacteria</taxon>
        <taxon>Pseudomonadati</taxon>
        <taxon>Bacteroidota</taxon>
        <taxon>Chitinophagia</taxon>
        <taxon>Chitinophagales</taxon>
        <taxon>Chitinophagaceae</taxon>
        <taxon>Deminuibacter</taxon>
    </lineage>
</organism>
<dbReference type="Proteomes" id="UP000261284">
    <property type="component" value="Unassembled WGS sequence"/>
</dbReference>
<dbReference type="InterPro" id="IPR028082">
    <property type="entry name" value="Peripla_BP_I"/>
</dbReference>
<dbReference type="CDD" id="cd01392">
    <property type="entry name" value="HTH_LacI"/>
    <property type="match status" value="1"/>
</dbReference>
<keyword evidence="3" id="KW-0804">Transcription</keyword>
<dbReference type="PROSITE" id="PS50932">
    <property type="entry name" value="HTH_LACI_2"/>
    <property type="match status" value="1"/>
</dbReference>
<dbReference type="CDD" id="cd06267">
    <property type="entry name" value="PBP1_LacI_sugar_binding-like"/>
    <property type="match status" value="1"/>
</dbReference>
<dbReference type="EMBL" id="QTJU01000017">
    <property type="protein sequence ID" value="RFM25656.1"/>
    <property type="molecule type" value="Genomic_DNA"/>
</dbReference>
<dbReference type="AlphaFoldDB" id="A0A3E1NCE5"/>
<proteinExistence type="predicted"/>
<dbReference type="GO" id="GO:0003700">
    <property type="term" value="F:DNA-binding transcription factor activity"/>
    <property type="evidence" value="ECO:0007669"/>
    <property type="project" value="TreeGrafter"/>
</dbReference>
<dbReference type="InterPro" id="IPR000843">
    <property type="entry name" value="HTH_LacI"/>
</dbReference>
<dbReference type="SMART" id="SM00354">
    <property type="entry name" value="HTH_LACI"/>
    <property type="match status" value="1"/>
</dbReference>
<dbReference type="Pfam" id="PF13377">
    <property type="entry name" value="Peripla_BP_3"/>
    <property type="match status" value="1"/>
</dbReference>